<organism evidence="2 3">
    <name type="scientific">Hymenochirus boettgeri</name>
    <name type="common">Congo dwarf clawed frog</name>
    <dbReference type="NCBI Taxonomy" id="247094"/>
    <lineage>
        <taxon>Eukaryota</taxon>
        <taxon>Metazoa</taxon>
        <taxon>Chordata</taxon>
        <taxon>Craniata</taxon>
        <taxon>Vertebrata</taxon>
        <taxon>Euteleostomi</taxon>
        <taxon>Amphibia</taxon>
        <taxon>Batrachia</taxon>
        <taxon>Anura</taxon>
        <taxon>Pipoidea</taxon>
        <taxon>Pipidae</taxon>
        <taxon>Pipinae</taxon>
        <taxon>Hymenochirus</taxon>
    </lineage>
</organism>
<dbReference type="GO" id="GO:0005634">
    <property type="term" value="C:nucleus"/>
    <property type="evidence" value="ECO:0007669"/>
    <property type="project" value="TreeGrafter"/>
</dbReference>
<dbReference type="InterPro" id="IPR038765">
    <property type="entry name" value="Papain-like_cys_pep_sf"/>
</dbReference>
<dbReference type="GO" id="GO:0004843">
    <property type="term" value="F:cysteine-type deubiquitinase activity"/>
    <property type="evidence" value="ECO:0007669"/>
    <property type="project" value="InterPro"/>
</dbReference>
<dbReference type="InterPro" id="IPR050164">
    <property type="entry name" value="Peptidase_C19"/>
</dbReference>
<sequence length="307" mass="35440">MGVECGSDYNGGVGIRRPDDNVSAERHLPYELLALFEEMQNTKEDAVFPYRILCCLHTVGMRSFAQYDIADLFYHIWNLLIEQIPYPSLVKRLRELYVIRLKEYVTCHKCSHIQSRDLEVLTIPLLVRHSKYHRNLPLVSWYWCIYAGSEDHQSFCPKCEGNTAGQKVLRLSHLPRTLSIHLNRISQQKSSQLQKVNRPLSFPSTLDLSEVLDLEQFPEQEHNQSEYQYRLFAVVAHSGTASSGHYCAYIKSWKDQKWYCFNDSSVCKVSWDDVKCTYGNVNFHYGVMACLLVYIQGAGNKGPDIGK</sequence>
<dbReference type="GO" id="GO:0005829">
    <property type="term" value="C:cytosol"/>
    <property type="evidence" value="ECO:0007669"/>
    <property type="project" value="TreeGrafter"/>
</dbReference>
<dbReference type="PANTHER" id="PTHR24006:SF796">
    <property type="entry name" value="UBL CARBOXYL-TERMINAL HYDROLASE 18-RELATED"/>
    <property type="match status" value="1"/>
</dbReference>
<dbReference type="PROSITE" id="PS50235">
    <property type="entry name" value="USP_3"/>
    <property type="match status" value="1"/>
</dbReference>
<dbReference type="PANTHER" id="PTHR24006">
    <property type="entry name" value="UBIQUITIN CARBOXYL-TERMINAL HYDROLASE"/>
    <property type="match status" value="1"/>
</dbReference>
<dbReference type="Pfam" id="PF00443">
    <property type="entry name" value="UCH"/>
    <property type="match status" value="1"/>
</dbReference>
<evidence type="ECO:0000313" key="3">
    <source>
        <dbReference type="Proteomes" id="UP000812440"/>
    </source>
</evidence>
<reference evidence="2" key="1">
    <citation type="thesis" date="2020" institute="ProQuest LLC" country="789 East Eisenhower Parkway, Ann Arbor, MI, USA">
        <title>Comparative Genomics and Chromosome Evolution.</title>
        <authorList>
            <person name="Mudd A.B."/>
        </authorList>
    </citation>
    <scope>NUCLEOTIDE SEQUENCE</scope>
    <source>
        <strain evidence="2">Female2</strain>
        <tissue evidence="2">Blood</tissue>
    </source>
</reference>
<dbReference type="EMBL" id="JAACNH010000006">
    <property type="protein sequence ID" value="KAG8438747.1"/>
    <property type="molecule type" value="Genomic_DNA"/>
</dbReference>
<dbReference type="OrthoDB" id="292964at2759"/>
<dbReference type="CDD" id="cd02257">
    <property type="entry name" value="Peptidase_C19"/>
    <property type="match status" value="1"/>
</dbReference>
<keyword evidence="3" id="KW-1185">Reference proteome</keyword>
<dbReference type="InterPro" id="IPR001394">
    <property type="entry name" value="Peptidase_C19_UCH"/>
</dbReference>
<gene>
    <name evidence="2" type="ORF">GDO86_005080</name>
</gene>
<accession>A0A8T2J541</accession>
<evidence type="ECO:0000259" key="1">
    <source>
        <dbReference type="PROSITE" id="PS50235"/>
    </source>
</evidence>
<protein>
    <recommendedName>
        <fullName evidence="1">USP domain-containing protein</fullName>
    </recommendedName>
</protein>
<dbReference type="Gene3D" id="3.90.70.10">
    <property type="entry name" value="Cysteine proteinases"/>
    <property type="match status" value="1"/>
</dbReference>
<dbReference type="PROSITE" id="PS00973">
    <property type="entry name" value="USP_2"/>
    <property type="match status" value="1"/>
</dbReference>
<comment type="caution">
    <text evidence="2">The sequence shown here is derived from an EMBL/GenBank/DDBJ whole genome shotgun (WGS) entry which is preliminary data.</text>
</comment>
<dbReference type="InterPro" id="IPR028889">
    <property type="entry name" value="USP"/>
</dbReference>
<proteinExistence type="predicted"/>
<name>A0A8T2J541_9PIPI</name>
<feature type="domain" description="USP" evidence="1">
    <location>
        <begin position="1"/>
        <end position="287"/>
    </location>
</feature>
<dbReference type="InterPro" id="IPR018200">
    <property type="entry name" value="USP_CS"/>
</dbReference>
<dbReference type="SUPFAM" id="SSF54001">
    <property type="entry name" value="Cysteine proteinases"/>
    <property type="match status" value="1"/>
</dbReference>
<evidence type="ECO:0000313" key="2">
    <source>
        <dbReference type="EMBL" id="KAG8438747.1"/>
    </source>
</evidence>
<dbReference type="AlphaFoldDB" id="A0A8T2J541"/>
<dbReference type="Proteomes" id="UP000812440">
    <property type="component" value="Chromosome 3"/>
</dbReference>
<dbReference type="GO" id="GO:0016579">
    <property type="term" value="P:protein deubiquitination"/>
    <property type="evidence" value="ECO:0007669"/>
    <property type="project" value="InterPro"/>
</dbReference>